<protein>
    <submittedName>
        <fullName evidence="2">Uncharacterized protein</fullName>
    </submittedName>
</protein>
<gene>
    <name evidence="2" type="ORF">S03H2_22726</name>
</gene>
<dbReference type="EMBL" id="BARU01012289">
    <property type="protein sequence ID" value="GAH39353.1"/>
    <property type="molecule type" value="Genomic_DNA"/>
</dbReference>
<comment type="caution">
    <text evidence="2">The sequence shown here is derived from an EMBL/GenBank/DDBJ whole genome shotgun (WGS) entry which is preliminary data.</text>
</comment>
<feature type="non-terminal residue" evidence="2">
    <location>
        <position position="169"/>
    </location>
</feature>
<evidence type="ECO:0000313" key="2">
    <source>
        <dbReference type="EMBL" id="GAH39353.1"/>
    </source>
</evidence>
<name>X1H245_9ZZZZ</name>
<dbReference type="AlphaFoldDB" id="X1H245"/>
<reference evidence="2" key="1">
    <citation type="journal article" date="2014" name="Front. Microbiol.">
        <title>High frequency of phylogenetically diverse reductive dehalogenase-homologous genes in deep subseafloor sedimentary metagenomes.</title>
        <authorList>
            <person name="Kawai M."/>
            <person name="Futagami T."/>
            <person name="Toyoda A."/>
            <person name="Takaki Y."/>
            <person name="Nishi S."/>
            <person name="Hori S."/>
            <person name="Arai W."/>
            <person name="Tsubouchi T."/>
            <person name="Morono Y."/>
            <person name="Uchiyama I."/>
            <person name="Ito T."/>
            <person name="Fujiyama A."/>
            <person name="Inagaki F."/>
            <person name="Takami H."/>
        </authorList>
    </citation>
    <scope>NUCLEOTIDE SEQUENCE</scope>
    <source>
        <strain evidence="2">Expedition CK06-06</strain>
    </source>
</reference>
<feature type="compositionally biased region" description="Basic and acidic residues" evidence="1">
    <location>
        <begin position="56"/>
        <end position="68"/>
    </location>
</feature>
<proteinExistence type="predicted"/>
<sequence length="169" mass="19663">MISLEEARREFWEAWNGLSEVHTQEALEAQSEKMWAARRRLLKVDPEFKAMLKAREDTANAEAEESKRQIQSKHKTFMSEAEAEVSAAKVKARAVMRMDDADLDEWVQKHRFKVLTPEEAKPKSRLVCPICHKPDSGNLLNGKLGCIWCKHILVPKSELKNYNRAYRRR</sequence>
<accession>X1H245</accession>
<evidence type="ECO:0000256" key="1">
    <source>
        <dbReference type="SAM" id="MobiDB-lite"/>
    </source>
</evidence>
<organism evidence="2">
    <name type="scientific">marine sediment metagenome</name>
    <dbReference type="NCBI Taxonomy" id="412755"/>
    <lineage>
        <taxon>unclassified sequences</taxon>
        <taxon>metagenomes</taxon>
        <taxon>ecological metagenomes</taxon>
    </lineage>
</organism>
<feature type="region of interest" description="Disordered" evidence="1">
    <location>
        <begin position="56"/>
        <end position="79"/>
    </location>
</feature>